<evidence type="ECO:0000313" key="3">
    <source>
        <dbReference type="EMBL" id="NLW36406.1"/>
    </source>
</evidence>
<keyword evidence="1" id="KW-0812">Transmembrane</keyword>
<dbReference type="InterPro" id="IPR005182">
    <property type="entry name" value="YdbS-like_PH"/>
</dbReference>
<accession>A0A351U2M1</accession>
<dbReference type="PANTHER" id="PTHR37938:SF1">
    <property type="entry name" value="BLL0215 PROTEIN"/>
    <property type="match status" value="1"/>
</dbReference>
<reference evidence="3" key="2">
    <citation type="submission" date="2020-01" db="EMBL/GenBank/DDBJ databases">
        <authorList>
            <person name="Campanaro S."/>
        </authorList>
    </citation>
    <scope>NUCLEOTIDE SEQUENCE</scope>
    <source>
        <strain evidence="3">AS06rmzACSIP_7</strain>
    </source>
</reference>
<evidence type="ECO:0000256" key="1">
    <source>
        <dbReference type="SAM" id="Phobius"/>
    </source>
</evidence>
<dbReference type="Pfam" id="PF03703">
    <property type="entry name" value="bPH_2"/>
    <property type="match status" value="1"/>
</dbReference>
<dbReference type="PANTHER" id="PTHR37938">
    <property type="entry name" value="BLL0215 PROTEIN"/>
    <property type="match status" value="1"/>
</dbReference>
<keyword evidence="1" id="KW-0472">Membrane</keyword>
<protein>
    <submittedName>
        <fullName evidence="3">PH domain-containing protein</fullName>
    </submittedName>
</protein>
<keyword evidence="1" id="KW-1133">Transmembrane helix</keyword>
<feature type="transmembrane region" description="Helical" evidence="1">
    <location>
        <begin position="45"/>
        <end position="64"/>
    </location>
</feature>
<comment type="caution">
    <text evidence="3">The sequence shown here is derived from an EMBL/GenBank/DDBJ whole genome shotgun (WGS) entry which is preliminary data.</text>
</comment>
<dbReference type="STRING" id="909663.GCA_000512235_03562"/>
<evidence type="ECO:0000313" key="4">
    <source>
        <dbReference type="Proteomes" id="UP000777265"/>
    </source>
</evidence>
<dbReference type="Proteomes" id="UP000777265">
    <property type="component" value="Unassembled WGS sequence"/>
</dbReference>
<name>A0A351U2M1_9BACT</name>
<organism evidence="3 4">
    <name type="scientific">Syntrophorhabdus aromaticivorans</name>
    <dbReference type="NCBI Taxonomy" id="328301"/>
    <lineage>
        <taxon>Bacteria</taxon>
        <taxon>Pseudomonadati</taxon>
        <taxon>Thermodesulfobacteriota</taxon>
        <taxon>Syntrophorhabdia</taxon>
        <taxon>Syntrophorhabdales</taxon>
        <taxon>Syntrophorhabdaceae</taxon>
        <taxon>Syntrophorhabdus</taxon>
    </lineage>
</organism>
<reference evidence="3" key="1">
    <citation type="journal article" date="2020" name="Biotechnol. Biofuels">
        <title>New insights from the biogas microbiome by comprehensive genome-resolved metagenomics of nearly 1600 species originating from multiple anaerobic digesters.</title>
        <authorList>
            <person name="Campanaro S."/>
            <person name="Treu L."/>
            <person name="Rodriguez-R L.M."/>
            <person name="Kovalovszki A."/>
            <person name="Ziels R.M."/>
            <person name="Maus I."/>
            <person name="Zhu X."/>
            <person name="Kougias P.G."/>
            <person name="Basile A."/>
            <person name="Luo G."/>
            <person name="Schluter A."/>
            <person name="Konstantinidis K.T."/>
            <person name="Angelidaki I."/>
        </authorList>
    </citation>
    <scope>NUCLEOTIDE SEQUENCE</scope>
    <source>
        <strain evidence="3">AS06rmzACSIP_7</strain>
    </source>
</reference>
<proteinExistence type="predicted"/>
<dbReference type="AlphaFoldDB" id="A0A351U2M1"/>
<feature type="domain" description="YdbS-like PH" evidence="2">
    <location>
        <begin position="69"/>
        <end position="139"/>
    </location>
</feature>
<gene>
    <name evidence="3" type="ORF">GXY80_13170</name>
</gene>
<sequence length="154" mass="16938">MDHNDMKLFENERVIYHARLHWALFLGPAMLLLFGGLSIPTKGHAAAIMSGLGLLWGILSYKTFSDSSIRLTDKRILVRVGTVIRKIYGIALTDIAFVDLRQPSLGVILNFGNVTIIHGQKFKSSFKMVASPAELATKIKEQMATAKGDTPPKG</sequence>
<evidence type="ECO:0000259" key="2">
    <source>
        <dbReference type="Pfam" id="PF03703"/>
    </source>
</evidence>
<dbReference type="EMBL" id="JAAYEE010000248">
    <property type="protein sequence ID" value="NLW36406.1"/>
    <property type="molecule type" value="Genomic_DNA"/>
</dbReference>
<feature type="transmembrane region" description="Helical" evidence="1">
    <location>
        <begin position="20"/>
        <end position="39"/>
    </location>
</feature>